<feature type="domain" description="Pyridoxamine kinase/Phosphomethylpyrimidine kinase" evidence="3">
    <location>
        <begin position="15"/>
        <end position="243"/>
    </location>
</feature>
<evidence type="ECO:0000256" key="2">
    <source>
        <dbReference type="ARBA" id="ARBA00012135"/>
    </source>
</evidence>
<organism evidence="4 5">
    <name type="scientific">Pedobacter yulinensis</name>
    <dbReference type="NCBI Taxonomy" id="2126353"/>
    <lineage>
        <taxon>Bacteria</taxon>
        <taxon>Pseudomonadati</taxon>
        <taxon>Bacteroidota</taxon>
        <taxon>Sphingobacteriia</taxon>
        <taxon>Sphingobacteriales</taxon>
        <taxon>Sphingobacteriaceae</taxon>
        <taxon>Pedobacter</taxon>
    </lineage>
</organism>
<comment type="caution">
    <text evidence="4">The sequence shown here is derived from an EMBL/GenBank/DDBJ whole genome shotgun (WGS) entry which is preliminary data.</text>
</comment>
<dbReference type="EMBL" id="PYLS01000005">
    <property type="protein sequence ID" value="PST83054.1"/>
    <property type="molecule type" value="Genomic_DNA"/>
</dbReference>
<reference evidence="4 5" key="1">
    <citation type="submission" date="2018-03" db="EMBL/GenBank/DDBJ databases">
        <authorList>
            <person name="Keele B.F."/>
        </authorList>
    </citation>
    <scope>NUCLEOTIDE SEQUENCE [LARGE SCALE GENOMIC DNA]</scope>
    <source>
        <strain evidence="4 5">YL28-9</strain>
    </source>
</reference>
<dbReference type="Proteomes" id="UP000240912">
    <property type="component" value="Unassembled WGS sequence"/>
</dbReference>
<sequence length="251" mass="26494">MEQERPLVISIAGYDPSGGAGVLADVKTFEQLHCQGLAALSALTVQTPATVISVNWLSLAQILAQVTPLLAACRVGTVKIGLVRDMPLLAALLEALHALKPGLRLVWDPVLQSSSGFTLFELPGRDEIAAVLSRMTLLTPNAGEACALSATADPFHAAASLSRHTAVLLKGGHLEASRGTDYLFQDGELRATFLPGETRLWPKHGSGCIFSSAVAAGLARGLDLQNACSTAKHYTEKRLASHPGLLAYHDE</sequence>
<protein>
    <recommendedName>
        <fullName evidence="2">hydroxymethylpyrimidine kinase</fullName>
        <ecNumber evidence="2">2.7.1.49</ecNumber>
    </recommendedName>
</protein>
<dbReference type="EC" id="2.7.1.49" evidence="2"/>
<dbReference type="Pfam" id="PF08543">
    <property type="entry name" value="Phos_pyr_kin"/>
    <property type="match status" value="1"/>
</dbReference>
<dbReference type="SUPFAM" id="SSF53613">
    <property type="entry name" value="Ribokinase-like"/>
    <property type="match status" value="1"/>
</dbReference>
<name>A0A2T3HKU9_9SPHI</name>
<keyword evidence="4" id="KW-0418">Kinase</keyword>
<dbReference type="InterPro" id="IPR013749">
    <property type="entry name" value="PM/HMP-P_kinase-1"/>
</dbReference>
<dbReference type="AlphaFoldDB" id="A0A2T3HKU9"/>
<evidence type="ECO:0000256" key="1">
    <source>
        <dbReference type="ARBA" id="ARBA00004948"/>
    </source>
</evidence>
<dbReference type="GO" id="GO:0009228">
    <property type="term" value="P:thiamine biosynthetic process"/>
    <property type="evidence" value="ECO:0007669"/>
    <property type="project" value="InterPro"/>
</dbReference>
<dbReference type="RefSeq" id="WP_107215314.1">
    <property type="nucleotide sequence ID" value="NZ_KZ686269.1"/>
</dbReference>
<dbReference type="InterPro" id="IPR029056">
    <property type="entry name" value="Ribokinase-like"/>
</dbReference>
<dbReference type="GO" id="GO:0008902">
    <property type="term" value="F:hydroxymethylpyrimidine kinase activity"/>
    <property type="evidence" value="ECO:0007669"/>
    <property type="project" value="UniProtKB-EC"/>
</dbReference>
<dbReference type="Gene3D" id="3.40.1190.20">
    <property type="match status" value="1"/>
</dbReference>
<keyword evidence="5" id="KW-1185">Reference proteome</keyword>
<comment type="pathway">
    <text evidence="1">Cofactor biosynthesis; thiamine diphosphate biosynthesis.</text>
</comment>
<dbReference type="PANTHER" id="PTHR20858">
    <property type="entry name" value="PHOSPHOMETHYLPYRIMIDINE KINASE"/>
    <property type="match status" value="1"/>
</dbReference>
<dbReference type="InterPro" id="IPR004399">
    <property type="entry name" value="HMP/HMP-P_kinase_dom"/>
</dbReference>
<dbReference type="GO" id="GO:0008972">
    <property type="term" value="F:phosphomethylpyrimidine kinase activity"/>
    <property type="evidence" value="ECO:0007669"/>
    <property type="project" value="InterPro"/>
</dbReference>
<dbReference type="OrthoDB" id="9810880at2"/>
<accession>A0A2T3HKU9</accession>
<evidence type="ECO:0000313" key="5">
    <source>
        <dbReference type="Proteomes" id="UP000240912"/>
    </source>
</evidence>
<evidence type="ECO:0000259" key="3">
    <source>
        <dbReference type="Pfam" id="PF08543"/>
    </source>
</evidence>
<dbReference type="PANTHER" id="PTHR20858:SF17">
    <property type="entry name" value="HYDROXYMETHYLPYRIMIDINE_PHOSPHOMETHYLPYRIMIDINE KINASE THI20-RELATED"/>
    <property type="match status" value="1"/>
</dbReference>
<gene>
    <name evidence="4" type="ORF">C7T94_10560</name>
</gene>
<dbReference type="GO" id="GO:0005829">
    <property type="term" value="C:cytosol"/>
    <property type="evidence" value="ECO:0007669"/>
    <property type="project" value="TreeGrafter"/>
</dbReference>
<proteinExistence type="predicted"/>
<dbReference type="CDD" id="cd01169">
    <property type="entry name" value="HMPP_kinase"/>
    <property type="match status" value="1"/>
</dbReference>
<evidence type="ECO:0000313" key="4">
    <source>
        <dbReference type="EMBL" id="PST83054.1"/>
    </source>
</evidence>
<keyword evidence="4" id="KW-0808">Transferase</keyword>